<evidence type="ECO:0000313" key="3">
    <source>
        <dbReference type="Proteomes" id="UP000196573"/>
    </source>
</evidence>
<feature type="region of interest" description="Disordered" evidence="1">
    <location>
        <begin position="245"/>
        <end position="345"/>
    </location>
</feature>
<dbReference type="AlphaFoldDB" id="A0A1X7ALV0"/>
<organism evidence="2 3">
    <name type="scientific">Parendozoicomonas haliclonae</name>
    <dbReference type="NCBI Taxonomy" id="1960125"/>
    <lineage>
        <taxon>Bacteria</taxon>
        <taxon>Pseudomonadati</taxon>
        <taxon>Pseudomonadota</taxon>
        <taxon>Gammaproteobacteria</taxon>
        <taxon>Oceanospirillales</taxon>
        <taxon>Endozoicomonadaceae</taxon>
        <taxon>Parendozoicomonas</taxon>
    </lineage>
</organism>
<dbReference type="RefSeq" id="WP_087110895.1">
    <property type="nucleotide sequence ID" value="NZ_CBCSCN010000006.1"/>
</dbReference>
<dbReference type="EMBL" id="FWPT01000006">
    <property type="protein sequence ID" value="SMA48533.1"/>
    <property type="molecule type" value="Genomic_DNA"/>
</dbReference>
<feature type="compositionally biased region" description="Low complexity" evidence="1">
    <location>
        <begin position="320"/>
        <end position="345"/>
    </location>
</feature>
<evidence type="ECO:0000313" key="2">
    <source>
        <dbReference type="EMBL" id="SMA48533.1"/>
    </source>
</evidence>
<accession>A0A1X7ALV0</accession>
<name>A0A1X7ALV0_9GAMM</name>
<dbReference type="Proteomes" id="UP000196573">
    <property type="component" value="Unassembled WGS sequence"/>
</dbReference>
<keyword evidence="3" id="KW-1185">Reference proteome</keyword>
<protein>
    <submittedName>
        <fullName evidence="2">Uncharacterized protein</fullName>
    </submittedName>
</protein>
<reference evidence="2 3" key="1">
    <citation type="submission" date="2017-03" db="EMBL/GenBank/DDBJ databases">
        <authorList>
            <person name="Afonso C.L."/>
            <person name="Miller P.J."/>
            <person name="Scott M.A."/>
            <person name="Spackman E."/>
            <person name="Goraichik I."/>
            <person name="Dimitrov K.M."/>
            <person name="Suarez D.L."/>
            <person name="Swayne D.E."/>
        </authorList>
    </citation>
    <scope>NUCLEOTIDE SEQUENCE [LARGE SCALE GENOMIC DNA]</scope>
    <source>
        <strain evidence="2">SB41UT1</strain>
    </source>
</reference>
<sequence>MSLSSPEFLPFWRKLSRTIFTRTAITRTATCLVMTGMTSIAAAMTGEFEKRVFDVTWAGVDESSQLILTMLPSSGVYTYQKEGETEEVARFREELVNGLFKADDESKVKDESGIEEKDEPEFSWTELIAYALALHERKTDDGEEHNKPFLAQADDPVLGSIAEARFEFRGSIVNQVKIGDDEDKPLKKMIFFGKDKNEVSLEIEVVILDDSVHGISILENTDLPGGGKKSLALSSMDLQLVAEMDKGNESDGEEALTDHVSTSESASSPEPDSPEAVPLQKDQDQDQVYVSRPSTGSSFNSELPIPPAKRVKLNNGAVESANTSGVSSPASSPAGSPIQSLNSPK</sequence>
<gene>
    <name evidence="2" type="ORF">EHSB41UT_02782</name>
</gene>
<feature type="compositionally biased region" description="Polar residues" evidence="1">
    <location>
        <begin position="286"/>
        <end position="301"/>
    </location>
</feature>
<evidence type="ECO:0000256" key="1">
    <source>
        <dbReference type="SAM" id="MobiDB-lite"/>
    </source>
</evidence>
<proteinExistence type="predicted"/>